<comment type="caution">
    <text evidence="2">The sequence shown here is derived from an EMBL/GenBank/DDBJ whole genome shotgun (WGS) entry which is preliminary data.</text>
</comment>
<proteinExistence type="predicted"/>
<evidence type="ECO:0000256" key="1">
    <source>
        <dbReference type="SAM" id="MobiDB-lite"/>
    </source>
</evidence>
<keyword evidence="3" id="KW-1185">Reference proteome</keyword>
<dbReference type="AlphaFoldDB" id="A0AAD5MZZ8"/>
<dbReference type="Proteomes" id="UP001196413">
    <property type="component" value="Unassembled WGS sequence"/>
</dbReference>
<protein>
    <submittedName>
        <fullName evidence="2">Uncharacterized protein</fullName>
    </submittedName>
</protein>
<name>A0AAD5MZZ8_PARTN</name>
<organism evidence="2 3">
    <name type="scientific">Parelaphostrongylus tenuis</name>
    <name type="common">Meningeal worm</name>
    <dbReference type="NCBI Taxonomy" id="148309"/>
    <lineage>
        <taxon>Eukaryota</taxon>
        <taxon>Metazoa</taxon>
        <taxon>Ecdysozoa</taxon>
        <taxon>Nematoda</taxon>
        <taxon>Chromadorea</taxon>
        <taxon>Rhabditida</taxon>
        <taxon>Rhabditina</taxon>
        <taxon>Rhabditomorpha</taxon>
        <taxon>Strongyloidea</taxon>
        <taxon>Metastrongylidae</taxon>
        <taxon>Parelaphostrongylus</taxon>
    </lineage>
</organism>
<gene>
    <name evidence="2" type="ORF">KIN20_015218</name>
</gene>
<dbReference type="EMBL" id="JAHQIW010003052">
    <property type="protein sequence ID" value="KAJ1357151.1"/>
    <property type="molecule type" value="Genomic_DNA"/>
</dbReference>
<feature type="region of interest" description="Disordered" evidence="1">
    <location>
        <begin position="31"/>
        <end position="57"/>
    </location>
</feature>
<sequence length="57" mass="6541">MSKNLIIGKLRAHHPYMKRLETISRKVTTASSDGGYEYQNRLELPLTSPERQEHSGD</sequence>
<evidence type="ECO:0000313" key="2">
    <source>
        <dbReference type="EMBL" id="KAJ1357151.1"/>
    </source>
</evidence>
<evidence type="ECO:0000313" key="3">
    <source>
        <dbReference type="Proteomes" id="UP001196413"/>
    </source>
</evidence>
<reference evidence="2" key="1">
    <citation type="submission" date="2021-06" db="EMBL/GenBank/DDBJ databases">
        <title>Parelaphostrongylus tenuis whole genome reference sequence.</title>
        <authorList>
            <person name="Garwood T.J."/>
            <person name="Larsen P.A."/>
            <person name="Fountain-Jones N.M."/>
            <person name="Garbe J.R."/>
            <person name="Macchietto M.G."/>
            <person name="Kania S.A."/>
            <person name="Gerhold R.W."/>
            <person name="Richards J.E."/>
            <person name="Wolf T.M."/>
        </authorList>
    </citation>
    <scope>NUCLEOTIDE SEQUENCE</scope>
    <source>
        <strain evidence="2">MNPRO001-30</strain>
        <tissue evidence="2">Meninges</tissue>
    </source>
</reference>
<accession>A0AAD5MZZ8</accession>